<proteinExistence type="predicted"/>
<dbReference type="Proteomes" id="UP001152795">
    <property type="component" value="Unassembled WGS sequence"/>
</dbReference>
<dbReference type="OrthoDB" id="5987315at2759"/>
<sequence length="135" mass="15601">MLEISCSKSLNLNFRYNAYKARKQLTAIDWNYHVSLPQATTKLGEERITRKYNPRTRQWDVKIVKVEKGYEYVPVLISRMLNRRICDADGVTRHISLNDSNPVLISPTIAHIPPPATKEIVQRKSRFASDDKSSK</sequence>
<comment type="caution">
    <text evidence="1">The sequence shown here is derived from an EMBL/GenBank/DDBJ whole genome shotgun (WGS) entry which is preliminary data.</text>
</comment>
<name>A0A6S7G1Q7_PARCT</name>
<keyword evidence="2" id="KW-1185">Reference proteome</keyword>
<evidence type="ECO:0000313" key="1">
    <source>
        <dbReference type="EMBL" id="CAB3984133.1"/>
    </source>
</evidence>
<gene>
    <name evidence="1" type="ORF">PACLA_8A009180</name>
</gene>
<organism evidence="1 2">
    <name type="scientific">Paramuricea clavata</name>
    <name type="common">Red gorgonian</name>
    <name type="synonym">Violescent sea-whip</name>
    <dbReference type="NCBI Taxonomy" id="317549"/>
    <lineage>
        <taxon>Eukaryota</taxon>
        <taxon>Metazoa</taxon>
        <taxon>Cnidaria</taxon>
        <taxon>Anthozoa</taxon>
        <taxon>Octocorallia</taxon>
        <taxon>Malacalcyonacea</taxon>
        <taxon>Plexauridae</taxon>
        <taxon>Paramuricea</taxon>
    </lineage>
</organism>
<accession>A0A6S7G1Q7</accession>
<evidence type="ECO:0000313" key="2">
    <source>
        <dbReference type="Proteomes" id="UP001152795"/>
    </source>
</evidence>
<protein>
    <submittedName>
        <fullName evidence="1">Uncharacterized protein</fullName>
    </submittedName>
</protein>
<dbReference type="EMBL" id="CACRXK020000701">
    <property type="protein sequence ID" value="CAB3984133.1"/>
    <property type="molecule type" value="Genomic_DNA"/>
</dbReference>
<dbReference type="AlphaFoldDB" id="A0A6S7G1Q7"/>
<reference evidence="1" key="1">
    <citation type="submission" date="2020-04" db="EMBL/GenBank/DDBJ databases">
        <authorList>
            <person name="Alioto T."/>
            <person name="Alioto T."/>
            <person name="Gomez Garrido J."/>
        </authorList>
    </citation>
    <scope>NUCLEOTIDE SEQUENCE</scope>
    <source>
        <strain evidence="1">A484AB</strain>
    </source>
</reference>